<dbReference type="Pfam" id="PF13843">
    <property type="entry name" value="DDE_Tnp_1_7"/>
    <property type="match status" value="2"/>
</dbReference>
<dbReference type="AlphaFoldDB" id="A0A3B1JMF5"/>
<accession>A0A3B1JMF5</accession>
<proteinExistence type="predicted"/>
<evidence type="ECO:0000313" key="4">
    <source>
        <dbReference type="Proteomes" id="UP000018467"/>
    </source>
</evidence>
<evidence type="ECO:0000259" key="2">
    <source>
        <dbReference type="Pfam" id="PF13843"/>
    </source>
</evidence>
<reference evidence="3" key="3">
    <citation type="submission" date="2025-08" db="UniProtKB">
        <authorList>
            <consortium name="Ensembl"/>
        </authorList>
    </citation>
    <scope>IDENTIFICATION</scope>
</reference>
<dbReference type="PANTHER" id="PTHR46599">
    <property type="entry name" value="PIGGYBAC TRANSPOSABLE ELEMENT-DERIVED PROTEIN 4"/>
    <property type="match status" value="1"/>
</dbReference>
<reference evidence="4" key="1">
    <citation type="submission" date="2013-03" db="EMBL/GenBank/DDBJ databases">
        <authorList>
            <person name="Jeffery W."/>
            <person name="Warren W."/>
            <person name="Wilson R.K."/>
        </authorList>
    </citation>
    <scope>NUCLEOTIDE SEQUENCE</scope>
    <source>
        <strain evidence="4">female</strain>
    </source>
</reference>
<dbReference type="STRING" id="7994.ENSAMXP00000042911"/>
<dbReference type="InterPro" id="IPR029526">
    <property type="entry name" value="PGBD"/>
</dbReference>
<dbReference type="PANTHER" id="PTHR46599:SF3">
    <property type="entry name" value="PIGGYBAC TRANSPOSABLE ELEMENT-DERIVED PROTEIN 4"/>
    <property type="match status" value="1"/>
</dbReference>
<dbReference type="InParanoid" id="A0A3B1JMF5"/>
<dbReference type="GeneTree" id="ENSGT00940000163467"/>
<organism evidence="3 4">
    <name type="scientific">Astyanax mexicanus</name>
    <name type="common">Blind cave fish</name>
    <name type="synonym">Astyanax fasciatus mexicanus</name>
    <dbReference type="NCBI Taxonomy" id="7994"/>
    <lineage>
        <taxon>Eukaryota</taxon>
        <taxon>Metazoa</taxon>
        <taxon>Chordata</taxon>
        <taxon>Craniata</taxon>
        <taxon>Vertebrata</taxon>
        <taxon>Euteleostomi</taxon>
        <taxon>Actinopterygii</taxon>
        <taxon>Neopterygii</taxon>
        <taxon>Teleostei</taxon>
        <taxon>Ostariophysi</taxon>
        <taxon>Characiformes</taxon>
        <taxon>Characoidei</taxon>
        <taxon>Acestrorhamphidae</taxon>
        <taxon>Acestrorhamphinae</taxon>
        <taxon>Astyanax</taxon>
    </lineage>
</organism>
<dbReference type="Ensembl" id="ENSAMXT00000046583.1">
    <property type="protein sequence ID" value="ENSAMXP00000042911.1"/>
    <property type="gene ID" value="ENSAMXG00000035336.1"/>
</dbReference>
<feature type="domain" description="PiggyBac transposable element-derived protein" evidence="2">
    <location>
        <begin position="345"/>
        <end position="459"/>
    </location>
</feature>
<reference evidence="3" key="4">
    <citation type="submission" date="2025-09" db="UniProtKB">
        <authorList>
            <consortium name="Ensembl"/>
        </authorList>
    </citation>
    <scope>IDENTIFICATION</scope>
</reference>
<keyword evidence="4" id="KW-1185">Reference proteome</keyword>
<evidence type="ECO:0000256" key="1">
    <source>
        <dbReference type="SAM" id="MobiDB-lite"/>
    </source>
</evidence>
<feature type="region of interest" description="Disordered" evidence="1">
    <location>
        <begin position="75"/>
        <end position="98"/>
    </location>
</feature>
<feature type="domain" description="PiggyBac transposable element-derived protein" evidence="2">
    <location>
        <begin position="143"/>
        <end position="311"/>
    </location>
</feature>
<dbReference type="Proteomes" id="UP000018467">
    <property type="component" value="Unassembled WGS sequence"/>
</dbReference>
<protein>
    <recommendedName>
        <fullName evidence="2">PiggyBac transposable element-derived protein domain-containing protein</fullName>
    </recommendedName>
</protein>
<name>A0A3B1JMF5_ASTMX</name>
<evidence type="ECO:0000313" key="3">
    <source>
        <dbReference type="Ensembl" id="ENSAMXP00000042911.1"/>
    </source>
</evidence>
<sequence length="549" mass="62883">MARRMFTLAEVHDQLFRSDELEDESDDGSMAASMDSEDEDAFLRGLDCSYHHLHHLKSLRTPQLCNNHIQNADPAGRELSAAGSAQPHHHLQHWRDGLTSPRKTSSLVHCSFAPGGPRSSAGFSDRLQGDPYPVQQHQQICGTEKRAGIKRQWTDVNADEMLKFLSITIYMGLMKPSATRDLWRKDRLHSHPFPASVMAGYRYEAISAYLHMSDPDADVKNDQLRGQPEYDGLFRLKPLQEQILAACRAYYQPHQNLSIDERMVATKARIRMKQYMKDKPTKWGYKLFILADSCSGYTCDFSVYEGKARKPSGKWPELRRCCQSAPCALSGTGYTVYNWFGACGPSVRQDRLPKTTMRWIRDGPLLFVKWRDTRDVTMCSTVHKAYSGQSVQRRVRSKKWNLVHPTDLCAGTCESIQQVHGGVDLSDALIKYYSVTQKTRRWYVKLFLHFVDIAVVNSFIIHKEMALARQQKSLSQKSFREVLCMNWLMLAIDASKSRVCDTGFPSTTSRRKCVHCKMKTMFMCRSCSVPLCIIVDRMCFTEWHDQKSS</sequence>
<reference evidence="4" key="2">
    <citation type="journal article" date="2014" name="Nat. Commun.">
        <title>The cavefish genome reveals candidate genes for eye loss.</title>
        <authorList>
            <person name="McGaugh S.E."/>
            <person name="Gross J.B."/>
            <person name="Aken B."/>
            <person name="Blin M."/>
            <person name="Borowsky R."/>
            <person name="Chalopin D."/>
            <person name="Hinaux H."/>
            <person name="Jeffery W.R."/>
            <person name="Keene A."/>
            <person name="Ma L."/>
            <person name="Minx P."/>
            <person name="Murphy D."/>
            <person name="O'Quin K.E."/>
            <person name="Retaux S."/>
            <person name="Rohner N."/>
            <person name="Searle S.M."/>
            <person name="Stahl B.A."/>
            <person name="Tabin C."/>
            <person name="Volff J.N."/>
            <person name="Yoshizawa M."/>
            <person name="Warren W.C."/>
        </authorList>
    </citation>
    <scope>NUCLEOTIDE SEQUENCE [LARGE SCALE GENOMIC DNA]</scope>
    <source>
        <strain evidence="4">female</strain>
    </source>
</reference>